<proteinExistence type="predicted"/>
<dbReference type="Gene3D" id="1.10.3210.10">
    <property type="entry name" value="Hypothetical protein af1432"/>
    <property type="match status" value="1"/>
</dbReference>
<feature type="domain" description="HD-GYP" evidence="4">
    <location>
        <begin position="225"/>
        <end position="420"/>
    </location>
</feature>
<evidence type="ECO:0000259" key="4">
    <source>
        <dbReference type="PROSITE" id="PS51832"/>
    </source>
</evidence>
<protein>
    <submittedName>
        <fullName evidence="5">HD-GYP domain-containing protein (C-di-GMP phosphodiesterase class II)</fullName>
    </submittedName>
</protein>
<gene>
    <name evidence="5" type="ORF">CLV72_101648</name>
</gene>
<keyword evidence="2" id="KW-0472">Membrane</keyword>
<evidence type="ECO:0000313" key="5">
    <source>
        <dbReference type="EMBL" id="PRY02048.1"/>
    </source>
</evidence>
<feature type="region of interest" description="Disordered" evidence="1">
    <location>
        <begin position="429"/>
        <end position="448"/>
    </location>
</feature>
<dbReference type="PANTHER" id="PTHR43155:SF2">
    <property type="entry name" value="CYCLIC DI-GMP PHOSPHODIESTERASE PA4108"/>
    <property type="match status" value="1"/>
</dbReference>
<feature type="domain" description="HD" evidence="3">
    <location>
        <begin position="247"/>
        <end position="369"/>
    </location>
</feature>
<dbReference type="RefSeq" id="WP_106238828.1">
    <property type="nucleotide sequence ID" value="NZ_PVZC01000001.1"/>
</dbReference>
<comment type="caution">
    <text evidence="5">The sequence shown here is derived from an EMBL/GenBank/DDBJ whole genome shotgun (WGS) entry which is preliminary data.</text>
</comment>
<name>A0A2T0QDR5_9ACTN</name>
<dbReference type="Pfam" id="PF13487">
    <property type="entry name" value="HD_5"/>
    <property type="match status" value="1"/>
</dbReference>
<dbReference type="InterPro" id="IPR006674">
    <property type="entry name" value="HD_domain"/>
</dbReference>
<keyword evidence="2" id="KW-0812">Transmembrane</keyword>
<accession>A0A2T0QDR5</accession>
<dbReference type="InterPro" id="IPR003607">
    <property type="entry name" value="HD/PDEase_dom"/>
</dbReference>
<evidence type="ECO:0000313" key="6">
    <source>
        <dbReference type="Proteomes" id="UP000237846"/>
    </source>
</evidence>
<dbReference type="CDD" id="cd00077">
    <property type="entry name" value="HDc"/>
    <property type="match status" value="1"/>
</dbReference>
<dbReference type="PROSITE" id="PS51831">
    <property type="entry name" value="HD"/>
    <property type="match status" value="1"/>
</dbReference>
<feature type="transmembrane region" description="Helical" evidence="2">
    <location>
        <begin position="98"/>
        <end position="119"/>
    </location>
</feature>
<dbReference type="InterPro" id="IPR037522">
    <property type="entry name" value="HD_GYP_dom"/>
</dbReference>
<dbReference type="SUPFAM" id="SSF109604">
    <property type="entry name" value="HD-domain/PDEase-like"/>
    <property type="match status" value="1"/>
</dbReference>
<feature type="transmembrane region" description="Helical" evidence="2">
    <location>
        <begin position="66"/>
        <end position="86"/>
    </location>
</feature>
<dbReference type="PANTHER" id="PTHR43155">
    <property type="entry name" value="CYCLIC DI-GMP PHOSPHODIESTERASE PA4108-RELATED"/>
    <property type="match status" value="1"/>
</dbReference>
<dbReference type="AlphaFoldDB" id="A0A2T0QDR5"/>
<evidence type="ECO:0000256" key="1">
    <source>
        <dbReference type="SAM" id="MobiDB-lite"/>
    </source>
</evidence>
<dbReference type="EMBL" id="PVZC01000001">
    <property type="protein sequence ID" value="PRY02048.1"/>
    <property type="molecule type" value="Genomic_DNA"/>
</dbReference>
<dbReference type="PROSITE" id="PS51832">
    <property type="entry name" value="HD_GYP"/>
    <property type="match status" value="1"/>
</dbReference>
<reference evidence="5 6" key="1">
    <citation type="submission" date="2018-03" db="EMBL/GenBank/DDBJ databases">
        <title>Genomic Encyclopedia of Archaeal and Bacterial Type Strains, Phase II (KMG-II): from individual species to whole genera.</title>
        <authorList>
            <person name="Goeker M."/>
        </authorList>
    </citation>
    <scope>NUCLEOTIDE SEQUENCE [LARGE SCALE GENOMIC DNA]</scope>
    <source>
        <strain evidence="5 6">DSM 45601</strain>
    </source>
</reference>
<feature type="transmembrane region" description="Helical" evidence="2">
    <location>
        <begin position="31"/>
        <end position="46"/>
    </location>
</feature>
<organism evidence="5 6">
    <name type="scientific">Allonocardiopsis opalescens</name>
    <dbReference type="NCBI Taxonomy" id="1144618"/>
    <lineage>
        <taxon>Bacteria</taxon>
        <taxon>Bacillati</taxon>
        <taxon>Actinomycetota</taxon>
        <taxon>Actinomycetes</taxon>
        <taxon>Streptosporangiales</taxon>
        <taxon>Allonocardiopsis</taxon>
    </lineage>
</organism>
<dbReference type="OrthoDB" id="9802066at2"/>
<dbReference type="Proteomes" id="UP000237846">
    <property type="component" value="Unassembled WGS sequence"/>
</dbReference>
<keyword evidence="2" id="KW-1133">Transmembrane helix</keyword>
<evidence type="ECO:0000259" key="3">
    <source>
        <dbReference type="PROSITE" id="PS51831"/>
    </source>
</evidence>
<evidence type="ECO:0000256" key="2">
    <source>
        <dbReference type="SAM" id="Phobius"/>
    </source>
</evidence>
<keyword evidence="6" id="KW-1185">Reference proteome</keyword>
<feature type="transmembrane region" description="Helical" evidence="2">
    <location>
        <begin position="131"/>
        <end position="159"/>
    </location>
</feature>
<sequence length="448" mass="48227">MRGLPLGAQAYIGSVVVLSGVLIALGPLDDIDFIAVVSIAILFFIAEEVRTPLGKPAAAISPSLSVALASVVLTGPIGAALVHVLAALSNRHRPMVKAVFNVAQGALSAYAAGTVYLYLGGEIGVPDIRSFPWILVPFAAAAVTYALVNGVLVILVIWLTTGVRPFSLNTIRWQPLIALELASLGYGMLGLFAAVLWAIVGPFSVVLLLLPLLIAKWTLDQCLEQQRAYDATVATLCQAVETKDYYTRGHCMRVSQGSVLLAKEIGMRADRVEAIKMAGMLHDVGKLGVPTRVLQKPGALTEEEYAAIQLHPMRGYDIVREIGFLHEALAGIMHHHERMDGRGYPMGLAGKEIPEFARAIAVADAFDSMTSTRSYRNARSIDEAVAELRRSAGSHFDTAMVDAFIKAIRREGWELPDIPQVPDIGIEVTQQDHDDPSTPIRVAGEPGR</sequence>
<dbReference type="SMART" id="SM00471">
    <property type="entry name" value="HDc"/>
    <property type="match status" value="1"/>
</dbReference>
<feature type="transmembrane region" description="Helical" evidence="2">
    <location>
        <begin position="6"/>
        <end position="24"/>
    </location>
</feature>